<sequence>MTAVISPKISTNVRNSVRLFAARTPLVLLDELSESLAARLAIRMFLRPPRHAFPAMEQQWLQQAQHGQLHTAGLPIAEWNGQAMRTYRWGRADKGRVVLMHGWGGRATQMGYFIAPLLAAGYEVHAIDAPGHGLSTGQQSSVLHFWHALERLVASIGPTDAVIAHSLGGGATTLAVSAGLSVGKVVLISPSADLHAYAKEFTSLLRLPDRLRLAMQRQLETRLGLLWDDVNAIQAATRAKLPALVIHDEDDKEVGVAIGRAIANGWRGAEWLATQGLGHRRILKSEQTILAALRFIAGDGS</sequence>
<feature type="domain" description="AB hydrolase-1" evidence="1">
    <location>
        <begin position="97"/>
        <end position="250"/>
    </location>
</feature>
<dbReference type="PANTHER" id="PTHR43194:SF2">
    <property type="entry name" value="PEROXISOMAL MEMBRANE PROTEIN LPX1"/>
    <property type="match status" value="1"/>
</dbReference>
<dbReference type="Gene3D" id="3.40.50.1820">
    <property type="entry name" value="alpha/beta hydrolase"/>
    <property type="match status" value="1"/>
</dbReference>
<dbReference type="InterPro" id="IPR050228">
    <property type="entry name" value="Carboxylesterase_BioH"/>
</dbReference>
<evidence type="ECO:0000259" key="1">
    <source>
        <dbReference type="Pfam" id="PF12697"/>
    </source>
</evidence>
<dbReference type="PANTHER" id="PTHR43194">
    <property type="entry name" value="HYDROLASE ALPHA/BETA FOLD FAMILY"/>
    <property type="match status" value="1"/>
</dbReference>
<evidence type="ECO:0000313" key="2">
    <source>
        <dbReference type="EMBL" id="MDK2126161.1"/>
    </source>
</evidence>
<dbReference type="InterPro" id="IPR000073">
    <property type="entry name" value="AB_hydrolase_1"/>
</dbReference>
<gene>
    <name evidence="2" type="ORF">PZA18_19130</name>
</gene>
<dbReference type="Pfam" id="PF12697">
    <property type="entry name" value="Abhydrolase_6"/>
    <property type="match status" value="1"/>
</dbReference>
<organism evidence="2 3">
    <name type="scientific">Parachitinimonas caeni</name>
    <dbReference type="NCBI Taxonomy" id="3031301"/>
    <lineage>
        <taxon>Bacteria</taxon>
        <taxon>Pseudomonadati</taxon>
        <taxon>Pseudomonadota</taxon>
        <taxon>Betaproteobacteria</taxon>
        <taxon>Neisseriales</taxon>
        <taxon>Chitinibacteraceae</taxon>
        <taxon>Parachitinimonas</taxon>
    </lineage>
</organism>
<keyword evidence="3" id="KW-1185">Reference proteome</keyword>
<evidence type="ECO:0000313" key="3">
    <source>
        <dbReference type="Proteomes" id="UP001172778"/>
    </source>
</evidence>
<comment type="caution">
    <text evidence="2">The sequence shown here is derived from an EMBL/GenBank/DDBJ whole genome shotgun (WGS) entry which is preliminary data.</text>
</comment>
<dbReference type="InterPro" id="IPR029058">
    <property type="entry name" value="AB_hydrolase_fold"/>
</dbReference>
<dbReference type="RefSeq" id="WP_284102475.1">
    <property type="nucleotide sequence ID" value="NZ_JARRAF010000032.1"/>
</dbReference>
<dbReference type="Proteomes" id="UP001172778">
    <property type="component" value="Unassembled WGS sequence"/>
</dbReference>
<accession>A0ABT7E1I6</accession>
<name>A0ABT7E1I6_9NEIS</name>
<dbReference type="EMBL" id="JARRAF010000032">
    <property type="protein sequence ID" value="MDK2126161.1"/>
    <property type="molecule type" value="Genomic_DNA"/>
</dbReference>
<dbReference type="GO" id="GO:0016787">
    <property type="term" value="F:hydrolase activity"/>
    <property type="evidence" value="ECO:0007669"/>
    <property type="project" value="UniProtKB-KW"/>
</dbReference>
<protein>
    <submittedName>
        <fullName evidence="2">Alpha/beta hydrolase</fullName>
    </submittedName>
</protein>
<dbReference type="SUPFAM" id="SSF53474">
    <property type="entry name" value="alpha/beta-Hydrolases"/>
    <property type="match status" value="1"/>
</dbReference>
<proteinExistence type="predicted"/>
<keyword evidence="2" id="KW-0378">Hydrolase</keyword>
<reference evidence="2" key="1">
    <citation type="submission" date="2023-03" db="EMBL/GenBank/DDBJ databases">
        <title>Chitinimonas shenzhenensis gen. nov., sp. nov., a novel member of family Burkholderiaceae isolated from activated sludge collected in Shen Zhen, China.</title>
        <authorList>
            <person name="Wang X."/>
        </authorList>
    </citation>
    <scope>NUCLEOTIDE SEQUENCE</scope>
    <source>
        <strain evidence="2">DQS-5</strain>
    </source>
</reference>